<keyword evidence="3" id="KW-1185">Reference proteome</keyword>
<feature type="region of interest" description="Disordered" evidence="1">
    <location>
        <begin position="275"/>
        <end position="304"/>
    </location>
</feature>
<dbReference type="EMBL" id="JAJSOW010000003">
    <property type="protein sequence ID" value="KAI9196480.1"/>
    <property type="molecule type" value="Genomic_DNA"/>
</dbReference>
<evidence type="ECO:0000313" key="2">
    <source>
        <dbReference type="EMBL" id="KAI9196480.1"/>
    </source>
</evidence>
<dbReference type="PANTHER" id="PTHR34427">
    <property type="entry name" value="DUF4283 DOMAIN PROTEIN"/>
    <property type="match status" value="1"/>
</dbReference>
<gene>
    <name evidence="2" type="ORF">LWI28_024325</name>
</gene>
<dbReference type="PANTHER" id="PTHR34427:SF5">
    <property type="entry name" value="DUF4283 DOMAIN-CONTAINING PROTEIN"/>
    <property type="match status" value="1"/>
</dbReference>
<evidence type="ECO:0008006" key="4">
    <source>
        <dbReference type="Google" id="ProtNLM"/>
    </source>
</evidence>
<protein>
    <recommendedName>
        <fullName evidence="4">DUF4283 domain-containing protein</fullName>
    </recommendedName>
</protein>
<evidence type="ECO:0000313" key="3">
    <source>
        <dbReference type="Proteomes" id="UP001064489"/>
    </source>
</evidence>
<feature type="region of interest" description="Disordered" evidence="1">
    <location>
        <begin position="419"/>
        <end position="439"/>
    </location>
</feature>
<evidence type="ECO:0000256" key="1">
    <source>
        <dbReference type="SAM" id="MobiDB-lite"/>
    </source>
</evidence>
<organism evidence="2 3">
    <name type="scientific">Acer negundo</name>
    <name type="common">Box elder</name>
    <dbReference type="NCBI Taxonomy" id="4023"/>
    <lineage>
        <taxon>Eukaryota</taxon>
        <taxon>Viridiplantae</taxon>
        <taxon>Streptophyta</taxon>
        <taxon>Embryophyta</taxon>
        <taxon>Tracheophyta</taxon>
        <taxon>Spermatophyta</taxon>
        <taxon>Magnoliopsida</taxon>
        <taxon>eudicotyledons</taxon>
        <taxon>Gunneridae</taxon>
        <taxon>Pentapetalae</taxon>
        <taxon>rosids</taxon>
        <taxon>malvids</taxon>
        <taxon>Sapindales</taxon>
        <taxon>Sapindaceae</taxon>
        <taxon>Hippocastanoideae</taxon>
        <taxon>Acereae</taxon>
        <taxon>Acer</taxon>
    </lineage>
</organism>
<reference evidence="2" key="2">
    <citation type="submission" date="2023-02" db="EMBL/GenBank/DDBJ databases">
        <authorList>
            <person name="Swenson N.G."/>
            <person name="Wegrzyn J.L."/>
            <person name="Mcevoy S.L."/>
        </authorList>
    </citation>
    <scope>NUCLEOTIDE SEQUENCE</scope>
    <source>
        <strain evidence="2">91603</strain>
        <tissue evidence="2">Leaf</tissue>
    </source>
</reference>
<dbReference type="Proteomes" id="UP001064489">
    <property type="component" value="Chromosome 1"/>
</dbReference>
<dbReference type="AlphaFoldDB" id="A0AAD5P1U0"/>
<reference evidence="2" key="1">
    <citation type="journal article" date="2022" name="Plant J.">
        <title>Strategies of tolerance reflected in two North American maple genomes.</title>
        <authorList>
            <person name="McEvoy S.L."/>
            <person name="Sezen U.U."/>
            <person name="Trouern-Trend A."/>
            <person name="McMahon S.M."/>
            <person name="Schaberg P.G."/>
            <person name="Yang J."/>
            <person name="Wegrzyn J.L."/>
            <person name="Swenson N.G."/>
        </authorList>
    </citation>
    <scope>NUCLEOTIDE SEQUENCE</scope>
    <source>
        <strain evidence="2">91603</strain>
    </source>
</reference>
<accession>A0AAD5P1U0</accession>
<proteinExistence type="predicted"/>
<sequence length="439" mass="50284">MRNVVVGNMGGYNNIQSRQSHARVVKESVGRYGHQDQFQEANMRIQNQGTKQEKVHQNAKKKKNVEIMNWDDNMCDSSWLEYSVVGVLKSFFDISAVIKDLLKRQIFFTFYYLGDKNVLWLFKSLKDREFFMKERVLWKDYFSYVSAWSPSITPQASVAWVEFRGIPLDCWCEDLFKRLGWAVGETLLIEEETLDRSTLANVRVPMLILNGQLCHDVVKVVSRNRTFNVTVREDLESIKYKMLLNWLGLYWDESDCETSSDKAVDKVDRCGDSNFEQQDQEMGGKPVSDQVEPQKNYGEKAKSNDKGKYVSDWYVEETDASVSSKAIMECGDQLKNIGGGINEVNDKVALATNKGDCSNFSYEDFNLSKKLNTYLVYWESINEGLGEVLGWNIIIDLGCGLVQENRQLSRLSLNMVNRSTSKETGSTSSNKTQSNNVLH</sequence>
<comment type="caution">
    <text evidence="2">The sequence shown here is derived from an EMBL/GenBank/DDBJ whole genome shotgun (WGS) entry which is preliminary data.</text>
</comment>
<name>A0AAD5P1U0_ACENE</name>